<gene>
    <name evidence="3" type="ORF">NP596_09175</name>
</gene>
<feature type="chain" id="PRO_5046663386" evidence="2">
    <location>
        <begin position="18"/>
        <end position="63"/>
    </location>
</feature>
<proteinExistence type="predicted"/>
<organism evidence="3 4">
    <name type="scientific">Methylomonas rivi</name>
    <dbReference type="NCBI Taxonomy" id="2952226"/>
    <lineage>
        <taxon>Bacteria</taxon>
        <taxon>Pseudomonadati</taxon>
        <taxon>Pseudomonadota</taxon>
        <taxon>Gammaproteobacteria</taxon>
        <taxon>Methylococcales</taxon>
        <taxon>Methylococcaceae</taxon>
        <taxon>Methylomonas</taxon>
    </lineage>
</organism>
<evidence type="ECO:0000256" key="2">
    <source>
        <dbReference type="SAM" id="SignalP"/>
    </source>
</evidence>
<dbReference type="RefSeq" id="WP_256615023.1">
    <property type="nucleotide sequence ID" value="NZ_JANIBK010000037.1"/>
</dbReference>
<feature type="compositionally biased region" description="Polar residues" evidence="1">
    <location>
        <begin position="32"/>
        <end position="54"/>
    </location>
</feature>
<reference evidence="3 4" key="1">
    <citation type="submission" date="2022-07" db="EMBL/GenBank/DDBJ databases">
        <title>Methylomonas rivi sp. nov., Methylomonas rosea sp. nov., Methylomonas aureus sp. nov. and Methylomonas subterranea sp. nov., four novel methanotrophs isolated from a freshwater creek and the deep terrestrial subsurface.</title>
        <authorList>
            <person name="Abin C."/>
            <person name="Sankaranarayanan K."/>
            <person name="Garner C."/>
            <person name="Sindelar R."/>
            <person name="Kotary K."/>
            <person name="Garner R."/>
            <person name="Barclay S."/>
            <person name="Lawson P."/>
            <person name="Krumholz L."/>
        </authorList>
    </citation>
    <scope>NUCLEOTIDE SEQUENCE [LARGE SCALE GENOMIC DNA]</scope>
    <source>
        <strain evidence="3 4">WSC-6</strain>
    </source>
</reference>
<accession>A0ABT1U5H5</accession>
<dbReference type="EMBL" id="JANIBK010000037">
    <property type="protein sequence ID" value="MCQ8128630.1"/>
    <property type="molecule type" value="Genomic_DNA"/>
</dbReference>
<feature type="signal peptide" evidence="2">
    <location>
        <begin position="1"/>
        <end position="17"/>
    </location>
</feature>
<sequence>MIKIKAFNIVLTAAAFAAVFLLLPADKDSAGVTENRSQPDSVNHGVTQKANRQTIRGHYLHSA</sequence>
<name>A0ABT1U5H5_9GAMM</name>
<evidence type="ECO:0000313" key="4">
    <source>
        <dbReference type="Proteomes" id="UP001524586"/>
    </source>
</evidence>
<keyword evidence="2" id="KW-0732">Signal</keyword>
<evidence type="ECO:0000256" key="1">
    <source>
        <dbReference type="SAM" id="MobiDB-lite"/>
    </source>
</evidence>
<dbReference type="Proteomes" id="UP001524586">
    <property type="component" value="Unassembled WGS sequence"/>
</dbReference>
<protein>
    <submittedName>
        <fullName evidence="3">Uncharacterized protein</fullName>
    </submittedName>
</protein>
<keyword evidence="4" id="KW-1185">Reference proteome</keyword>
<comment type="caution">
    <text evidence="3">The sequence shown here is derived from an EMBL/GenBank/DDBJ whole genome shotgun (WGS) entry which is preliminary data.</text>
</comment>
<feature type="region of interest" description="Disordered" evidence="1">
    <location>
        <begin position="30"/>
        <end position="63"/>
    </location>
</feature>
<evidence type="ECO:0000313" key="3">
    <source>
        <dbReference type="EMBL" id="MCQ8128630.1"/>
    </source>
</evidence>